<dbReference type="Gene3D" id="3.40.50.10540">
    <property type="entry name" value="Crotonobetainyl-coa:carnitine coa-transferase, domain 1"/>
    <property type="match status" value="1"/>
</dbReference>
<dbReference type="Gene3D" id="3.30.1540.10">
    <property type="entry name" value="formyl-coa transferase, domain 3"/>
    <property type="match status" value="1"/>
</dbReference>
<dbReference type="SUPFAM" id="SSF89796">
    <property type="entry name" value="CoA-transferase family III (CaiB/BaiF)"/>
    <property type="match status" value="1"/>
</dbReference>
<organism evidence="1">
    <name type="scientific">marine metagenome</name>
    <dbReference type="NCBI Taxonomy" id="408172"/>
    <lineage>
        <taxon>unclassified sequences</taxon>
        <taxon>metagenomes</taxon>
        <taxon>ecological metagenomes</taxon>
    </lineage>
</organism>
<evidence type="ECO:0000313" key="1">
    <source>
        <dbReference type="EMBL" id="SVA26088.1"/>
    </source>
</evidence>
<dbReference type="InterPro" id="IPR050509">
    <property type="entry name" value="CoA-transferase_III"/>
</dbReference>
<dbReference type="GO" id="GO:0003824">
    <property type="term" value="F:catalytic activity"/>
    <property type="evidence" value="ECO:0007669"/>
    <property type="project" value="InterPro"/>
</dbReference>
<dbReference type="EMBL" id="UINC01006199">
    <property type="protein sequence ID" value="SVA26088.1"/>
    <property type="molecule type" value="Genomic_DNA"/>
</dbReference>
<dbReference type="Pfam" id="PF02515">
    <property type="entry name" value="CoA_transf_3"/>
    <property type="match status" value="1"/>
</dbReference>
<evidence type="ECO:0008006" key="2">
    <source>
        <dbReference type="Google" id="ProtNLM"/>
    </source>
</evidence>
<accession>A0A381UEM4</accession>
<dbReference type="InterPro" id="IPR044855">
    <property type="entry name" value="CoA-Trfase_III_dom3_sf"/>
</dbReference>
<dbReference type="InterPro" id="IPR023606">
    <property type="entry name" value="CoA-Trfase_III_dom_1_sf"/>
</dbReference>
<proteinExistence type="predicted"/>
<dbReference type="AlphaFoldDB" id="A0A381UEM4"/>
<protein>
    <recommendedName>
        <fullName evidence="2">CoA transferase</fullName>
    </recommendedName>
</protein>
<reference evidence="1" key="1">
    <citation type="submission" date="2018-05" db="EMBL/GenBank/DDBJ databases">
        <authorList>
            <person name="Lanie J.A."/>
            <person name="Ng W.-L."/>
            <person name="Kazmierczak K.M."/>
            <person name="Andrzejewski T.M."/>
            <person name="Davidsen T.M."/>
            <person name="Wayne K.J."/>
            <person name="Tettelin H."/>
            <person name="Glass J.I."/>
            <person name="Rusch D."/>
            <person name="Podicherti R."/>
            <person name="Tsui H.-C.T."/>
            <person name="Winkler M.E."/>
        </authorList>
    </citation>
    <scope>NUCLEOTIDE SEQUENCE</scope>
</reference>
<dbReference type="PANTHER" id="PTHR48228">
    <property type="entry name" value="SUCCINYL-COA--D-CITRAMALATE COA-TRANSFERASE"/>
    <property type="match status" value="1"/>
</dbReference>
<gene>
    <name evidence="1" type="ORF">METZ01_LOCUS78942</name>
</gene>
<dbReference type="InterPro" id="IPR003673">
    <property type="entry name" value="CoA-Trfase_fam_III"/>
</dbReference>
<sequence>MQTAPVAPHAGQRYMPGGFGYNWAQFVNRKRGHMQALEGIKVLDFCRNAPGMFATTVLADLGADVLMIERPMDETRAAYEKLVAGIDGEDDERRHAAFNALQRNKRSLALNLKRFEAQKIFQKLAETADVVVEGFRPGVMDRLGAGYEKVRSINPRAVYCSVSGYGQDGPYSQMAGHDINYISFAGALGLIGPQNGRPAIPLNLIADYAGGGLCGAVGILAALMAREKTGKGQYVDIAMSEGVLYMLSGLVSDVLSRGILAERGGNRLNGGAPYYNVYRTKDDKYFSIAAIEPWFWENLCRSVGLEDLLPYQDATGHKKAEVEQALMDTFSAKTRDEWFEILKDANISVGKVYSLEEALDDPHAQQRGMVLEIESSAIPEGKVRQVATSIHLSETPGQVRHLGSVTGLHTANVLEELGFDAAAVADLKQRQVVQ</sequence>
<name>A0A381UEM4_9ZZZZ</name>
<dbReference type="PANTHER" id="PTHR48228:SF5">
    <property type="entry name" value="ALPHA-METHYLACYL-COA RACEMASE"/>
    <property type="match status" value="1"/>
</dbReference>